<accession>A0AAU8PEB0</accession>
<dbReference type="Gene3D" id="1.20.120.420">
    <property type="entry name" value="translation initiation factor eif-2b, domain 1"/>
    <property type="match status" value="1"/>
</dbReference>
<dbReference type="Proteomes" id="UP000009229">
    <property type="component" value="Chromosome"/>
</dbReference>
<gene>
    <name evidence="4" type="primary">mtnA</name>
    <name evidence="5" type="ordered locus">Desku_2280</name>
</gene>
<name>A0AAU8PEB0_DESK7</name>
<feature type="binding site" evidence="4">
    <location>
        <position position="194"/>
    </location>
    <ligand>
        <name>substrate</name>
    </ligand>
</feature>
<evidence type="ECO:0000313" key="6">
    <source>
        <dbReference type="Proteomes" id="UP000009229"/>
    </source>
</evidence>
<dbReference type="Pfam" id="PF01008">
    <property type="entry name" value="IF-2B"/>
    <property type="match status" value="1"/>
</dbReference>
<dbReference type="InterPro" id="IPR000649">
    <property type="entry name" value="IF-2B-related"/>
</dbReference>
<dbReference type="FunFam" id="1.20.120.420:FF:000003">
    <property type="entry name" value="Methylthioribose-1-phosphate isomerase"/>
    <property type="match status" value="1"/>
</dbReference>
<dbReference type="HAMAP" id="MF_01678">
    <property type="entry name" value="Salvage_MtnA"/>
    <property type="match status" value="1"/>
</dbReference>
<comment type="pathway">
    <text evidence="4">Amino-acid biosynthesis; L-methionine biosynthesis via salvage pathway; L-methionine from S-methyl-5-thio-alpha-D-ribose 1-phosphate: step 1/6.</text>
</comment>
<protein>
    <recommendedName>
        <fullName evidence="4">Methylthioribose-1-phosphate isomerase</fullName>
        <shortName evidence="4">M1Pi</shortName>
        <shortName evidence="4">MTR-1-P isomerase</shortName>
        <ecNumber evidence="4">5.3.1.23</ecNumber>
    </recommendedName>
    <alternativeName>
        <fullName evidence="4">S-methyl-5-thioribose-1-phosphate isomerase</fullName>
    </alternativeName>
</protein>
<dbReference type="PANTHER" id="PTHR43475">
    <property type="entry name" value="METHYLTHIORIBOSE-1-PHOSPHATE ISOMERASE"/>
    <property type="match status" value="1"/>
</dbReference>
<feature type="binding site" evidence="4">
    <location>
        <begin position="245"/>
        <end position="246"/>
    </location>
    <ligand>
        <name>substrate</name>
    </ligand>
</feature>
<dbReference type="InterPro" id="IPR011559">
    <property type="entry name" value="Initiation_fac_2B_a/b/d"/>
</dbReference>
<dbReference type="InterPro" id="IPR027363">
    <property type="entry name" value="M1Pi_N"/>
</dbReference>
<keyword evidence="2 4" id="KW-0486">Methionine biosynthesis</keyword>
<dbReference type="InterPro" id="IPR005251">
    <property type="entry name" value="IF-M1Pi"/>
</dbReference>
<dbReference type="GO" id="GO:0046523">
    <property type="term" value="F:S-methyl-5-thioribose-1-phosphate isomerase activity"/>
    <property type="evidence" value="ECO:0007669"/>
    <property type="project" value="UniProtKB-UniRule"/>
</dbReference>
<comment type="similarity">
    <text evidence="4">Belongs to the EIF-2B alpha/beta/delta subunits family. MtnA subfamily.</text>
</comment>
<comment type="catalytic activity">
    <reaction evidence="4">
        <text>5-(methylsulfanyl)-alpha-D-ribose 1-phosphate = 5-(methylsulfanyl)-D-ribulose 1-phosphate</text>
        <dbReference type="Rhea" id="RHEA:19989"/>
        <dbReference type="ChEBI" id="CHEBI:58533"/>
        <dbReference type="ChEBI" id="CHEBI:58548"/>
        <dbReference type="EC" id="5.3.1.23"/>
    </reaction>
</comment>
<reference evidence="6" key="1">
    <citation type="submission" date="2011-05" db="EMBL/GenBank/DDBJ databases">
        <title>Complete sequence of Desulfotomaculum kuznetsovii DSM 6115.</title>
        <authorList>
            <person name="Lucas S."/>
            <person name="Han J."/>
            <person name="Lapidus A."/>
            <person name="Cheng J.-F."/>
            <person name="Goodwin L."/>
            <person name="Pitluck S."/>
            <person name="Peters L."/>
            <person name="Mikhailova N."/>
            <person name="Lu M."/>
            <person name="Saunders E."/>
            <person name="Han C."/>
            <person name="Tapia R."/>
            <person name="Land M."/>
            <person name="Hauser L."/>
            <person name="Kyrpides N."/>
            <person name="Ivanova N."/>
            <person name="Pagani I."/>
            <person name="Nazina T."/>
            <person name="Ivanova A."/>
            <person name="Parshina S."/>
            <person name="Kuever J."/>
            <person name="Muyzer G."/>
            <person name="Plugge C."/>
            <person name="Stams A."/>
            <person name="Woyke T."/>
        </authorList>
    </citation>
    <scope>NUCLEOTIDE SEQUENCE [LARGE SCALE GENOMIC DNA]</scope>
    <source>
        <strain evidence="6">DSM 6115 / VKM B-1805 / 17</strain>
    </source>
</reference>
<dbReference type="KEGG" id="dku:Desku_2280"/>
<dbReference type="NCBIfam" id="TIGR00512">
    <property type="entry name" value="salvage_mtnA"/>
    <property type="match status" value="1"/>
</dbReference>
<feature type="binding site" evidence="4">
    <location>
        <position position="87"/>
    </location>
    <ligand>
        <name>substrate</name>
    </ligand>
</feature>
<sequence length="355" mass="38025">MDTMRWENGTLVLLDQTKLPGRVEYIYCRDHETVAEAIRSLRVRGAPAIGAAAAYGLVLGVLASGAKSREQLLARAREVADVLASTRPTAVNLTWALNRLLARLEASPVADPEELTELLINEAHTIYREDLEGNKRIGQFGQELVPRGARILTHCNAGALATAGYGTALGVIRAAHEAGKQVSVYAGETRPLLQGARLTTWELLQDNIPVTLITDNMAAYLMARGMVDLVVVGADRIAANGDVANKIGTYGLAVLAKEHGLPFYVAAPLSTVDLSLASGKDIPIEEREPEEVTHLAGVPVAPAGVKVWNPAFDVTPARLVTAIITDRGVARPPYAESLPRLCSSVAKPENSIYFI</sequence>
<dbReference type="NCBIfam" id="NF004326">
    <property type="entry name" value="PRK05720.1"/>
    <property type="match status" value="1"/>
</dbReference>
<evidence type="ECO:0000256" key="2">
    <source>
        <dbReference type="ARBA" id="ARBA00023167"/>
    </source>
</evidence>
<dbReference type="InterPro" id="IPR042529">
    <property type="entry name" value="IF_2B-like_C"/>
</dbReference>
<dbReference type="AlphaFoldDB" id="A0AAU8PEB0"/>
<dbReference type="Gene3D" id="3.40.50.10470">
    <property type="entry name" value="Translation initiation factor eif-2b, domain 2"/>
    <property type="match status" value="1"/>
</dbReference>
<dbReference type="InterPro" id="IPR037171">
    <property type="entry name" value="NagB/RpiA_transferase-like"/>
</dbReference>
<dbReference type="PANTHER" id="PTHR43475:SF1">
    <property type="entry name" value="METHYLTHIORIBOSE-1-PHOSPHATE ISOMERASE"/>
    <property type="match status" value="1"/>
</dbReference>
<organism evidence="5 6">
    <name type="scientific">Desulfofundulus kuznetsovii (strain DSM 6115 / VKM B-1805 / 17)</name>
    <name type="common">Desulfotomaculum kuznetsovii</name>
    <dbReference type="NCBI Taxonomy" id="760568"/>
    <lineage>
        <taxon>Bacteria</taxon>
        <taxon>Bacillati</taxon>
        <taxon>Bacillota</taxon>
        <taxon>Clostridia</taxon>
        <taxon>Eubacteriales</taxon>
        <taxon>Peptococcaceae</taxon>
        <taxon>Desulfofundulus</taxon>
    </lineage>
</organism>
<dbReference type="NCBIfam" id="TIGR00524">
    <property type="entry name" value="eIF-2B_rel"/>
    <property type="match status" value="1"/>
</dbReference>
<evidence type="ECO:0000256" key="4">
    <source>
        <dbReference type="HAMAP-Rule" id="MF_01678"/>
    </source>
</evidence>
<feature type="active site" description="Proton donor" evidence="4">
    <location>
        <position position="235"/>
    </location>
</feature>
<evidence type="ECO:0000313" key="5">
    <source>
        <dbReference type="EMBL" id="AEG15816.1"/>
    </source>
</evidence>
<comment type="function">
    <text evidence="4">Catalyzes the interconversion of methylthioribose-1-phosphate (MTR-1-P) into methylthioribulose-1-phosphate (MTRu-1-P).</text>
</comment>
<proteinExistence type="inferred from homology"/>
<evidence type="ECO:0000256" key="1">
    <source>
        <dbReference type="ARBA" id="ARBA00022605"/>
    </source>
</evidence>
<evidence type="ECO:0000256" key="3">
    <source>
        <dbReference type="ARBA" id="ARBA00023235"/>
    </source>
</evidence>
<dbReference type="FunFam" id="3.40.50.10470:FF:000010">
    <property type="entry name" value="Methylthioribose-1-phosphate isomerase"/>
    <property type="match status" value="1"/>
</dbReference>
<keyword evidence="3 4" id="KW-0413">Isomerase</keyword>
<keyword evidence="6" id="KW-1185">Reference proteome</keyword>
<dbReference type="EMBL" id="CP002770">
    <property type="protein sequence ID" value="AEG15816.1"/>
    <property type="molecule type" value="Genomic_DNA"/>
</dbReference>
<dbReference type="SUPFAM" id="SSF100950">
    <property type="entry name" value="NagB/RpiA/CoA transferase-like"/>
    <property type="match status" value="1"/>
</dbReference>
<keyword evidence="1 4" id="KW-0028">Amino-acid biosynthesis</keyword>
<dbReference type="GO" id="GO:0019509">
    <property type="term" value="P:L-methionine salvage from methylthioadenosine"/>
    <property type="evidence" value="ECO:0007669"/>
    <property type="project" value="UniProtKB-UniRule"/>
</dbReference>
<feature type="site" description="Transition state stabilizer" evidence="4">
    <location>
        <position position="155"/>
    </location>
</feature>
<dbReference type="EC" id="5.3.1.23" evidence="4"/>
<feature type="binding site" evidence="4">
    <location>
        <begin position="44"/>
        <end position="46"/>
    </location>
    <ligand>
        <name>substrate</name>
    </ligand>
</feature>
<dbReference type="RefSeq" id="WP_013823330.1">
    <property type="nucleotide sequence ID" value="NC_015573.1"/>
</dbReference>